<dbReference type="InterPro" id="IPR004640">
    <property type="entry name" value="HscB"/>
</dbReference>
<evidence type="ECO:0000313" key="5">
    <source>
        <dbReference type="Proteomes" id="UP000308730"/>
    </source>
</evidence>
<keyword evidence="2" id="KW-0143">Chaperone</keyword>
<dbReference type="InterPro" id="IPR009073">
    <property type="entry name" value="HscB_oligo_C"/>
</dbReference>
<dbReference type="SUPFAM" id="SSF47144">
    <property type="entry name" value="HSC20 (HSCB), C-terminal oligomerisation domain"/>
    <property type="match status" value="1"/>
</dbReference>
<keyword evidence="5" id="KW-1185">Reference proteome</keyword>
<dbReference type="OrthoDB" id="448954at2759"/>
<dbReference type="Pfam" id="PF07743">
    <property type="entry name" value="HSCB_C"/>
    <property type="match status" value="1"/>
</dbReference>
<dbReference type="EMBL" id="SGPM01000001">
    <property type="protein sequence ID" value="THH34132.1"/>
    <property type="molecule type" value="Genomic_DNA"/>
</dbReference>
<evidence type="ECO:0000313" key="4">
    <source>
        <dbReference type="EMBL" id="THH34132.1"/>
    </source>
</evidence>
<evidence type="ECO:0000256" key="1">
    <source>
        <dbReference type="ARBA" id="ARBA00010476"/>
    </source>
</evidence>
<gene>
    <name evidence="4" type="ORF">EUX98_g90</name>
</gene>
<dbReference type="SUPFAM" id="SSF46565">
    <property type="entry name" value="Chaperone J-domain"/>
    <property type="match status" value="1"/>
</dbReference>
<comment type="caution">
    <text evidence="4">The sequence shown here is derived from an EMBL/GenBank/DDBJ whole genome shotgun (WGS) entry which is preliminary data.</text>
</comment>
<comment type="similarity">
    <text evidence="1">Belongs to the HscB family.</text>
</comment>
<dbReference type="InterPro" id="IPR036869">
    <property type="entry name" value="J_dom_sf"/>
</dbReference>
<dbReference type="AlphaFoldDB" id="A0A4S4N4Z4"/>
<dbReference type="GO" id="GO:0051259">
    <property type="term" value="P:protein complex oligomerization"/>
    <property type="evidence" value="ECO:0007669"/>
    <property type="project" value="InterPro"/>
</dbReference>
<accession>A0A4S4N4Z4</accession>
<feature type="domain" description="Co-chaperone HscB C-terminal oligomerisation" evidence="3">
    <location>
        <begin position="90"/>
        <end position="160"/>
    </location>
</feature>
<protein>
    <recommendedName>
        <fullName evidence="3">Co-chaperone HscB C-terminal oligomerisation domain-containing protein</fullName>
    </recommendedName>
</protein>
<evidence type="ECO:0000259" key="3">
    <source>
        <dbReference type="Pfam" id="PF07743"/>
    </source>
</evidence>
<dbReference type="PANTHER" id="PTHR14021">
    <property type="entry name" value="IRON-SULFUR CLUSTER CO-CHAPERONE PROTEIN HSCB"/>
    <property type="match status" value="1"/>
</dbReference>
<dbReference type="Gene3D" id="1.10.287.110">
    <property type="entry name" value="DnaJ domain"/>
    <property type="match status" value="1"/>
</dbReference>
<dbReference type="Proteomes" id="UP000308730">
    <property type="component" value="Unassembled WGS sequence"/>
</dbReference>
<name>A0A4S4N4Z4_9APHY</name>
<evidence type="ECO:0000256" key="2">
    <source>
        <dbReference type="ARBA" id="ARBA00023186"/>
    </source>
</evidence>
<dbReference type="Gene3D" id="1.20.1280.20">
    <property type="entry name" value="HscB, C-terminal domain"/>
    <property type="match status" value="1"/>
</dbReference>
<reference evidence="4 5" key="1">
    <citation type="submission" date="2019-02" db="EMBL/GenBank/DDBJ databases">
        <title>Genome sequencing of the rare red list fungi Antrodiella citrinella (Flaviporus citrinellus).</title>
        <authorList>
            <person name="Buettner E."/>
            <person name="Kellner H."/>
        </authorList>
    </citation>
    <scope>NUCLEOTIDE SEQUENCE [LARGE SCALE GENOMIC DNA]</scope>
    <source>
        <strain evidence="4 5">DSM 108506</strain>
    </source>
</reference>
<dbReference type="GO" id="GO:0001671">
    <property type="term" value="F:ATPase activator activity"/>
    <property type="evidence" value="ECO:0007669"/>
    <property type="project" value="InterPro"/>
</dbReference>
<sequence length="170" mass="19385">MSYHQVMGLDYEPNPFQVEHATLRARFLALQRLVHPDRWAAKSPIKGDIAARVSEAVNTINSHLSNPFLRAAYILEREGITDNPESILDNPAVVMEVMEVREALEEAQTEEEVEEIRVQNKANMNDVQEELSEFVAAKAWDRVSEAAIRLKYLQGIEQAARAWPNRAHDH</sequence>
<organism evidence="4 5">
    <name type="scientific">Antrodiella citrinella</name>
    <dbReference type="NCBI Taxonomy" id="2447956"/>
    <lineage>
        <taxon>Eukaryota</taxon>
        <taxon>Fungi</taxon>
        <taxon>Dikarya</taxon>
        <taxon>Basidiomycota</taxon>
        <taxon>Agaricomycotina</taxon>
        <taxon>Agaricomycetes</taxon>
        <taxon>Polyporales</taxon>
        <taxon>Steccherinaceae</taxon>
        <taxon>Antrodiella</taxon>
    </lineage>
</organism>
<dbReference type="GO" id="GO:0051087">
    <property type="term" value="F:protein-folding chaperone binding"/>
    <property type="evidence" value="ECO:0007669"/>
    <property type="project" value="InterPro"/>
</dbReference>
<dbReference type="GO" id="GO:0044571">
    <property type="term" value="P:[2Fe-2S] cluster assembly"/>
    <property type="evidence" value="ECO:0007669"/>
    <property type="project" value="InterPro"/>
</dbReference>
<proteinExistence type="inferred from homology"/>
<dbReference type="InterPro" id="IPR036386">
    <property type="entry name" value="HscB_C_sf"/>
</dbReference>
<dbReference type="PANTHER" id="PTHR14021:SF15">
    <property type="entry name" value="IRON-SULFUR CLUSTER CO-CHAPERONE PROTEIN HSCB"/>
    <property type="match status" value="1"/>
</dbReference>
<dbReference type="GO" id="GO:0005739">
    <property type="term" value="C:mitochondrion"/>
    <property type="evidence" value="ECO:0007669"/>
    <property type="project" value="TreeGrafter"/>
</dbReference>
<dbReference type="NCBIfam" id="TIGR00714">
    <property type="entry name" value="hscB"/>
    <property type="match status" value="1"/>
</dbReference>